<dbReference type="InterPro" id="IPR038765">
    <property type="entry name" value="Papain-like_cys_pep_sf"/>
</dbReference>
<comment type="caution">
    <text evidence="2">The sequence shown here is derived from an EMBL/GenBank/DDBJ whole genome shotgun (WGS) entry which is preliminary data.</text>
</comment>
<dbReference type="GO" id="GO:0008234">
    <property type="term" value="F:cysteine-type peptidase activity"/>
    <property type="evidence" value="ECO:0007669"/>
    <property type="project" value="InterPro"/>
</dbReference>
<dbReference type="SUPFAM" id="SSF54001">
    <property type="entry name" value="Cysteine proteinases"/>
    <property type="match status" value="1"/>
</dbReference>
<sequence>MDFWICRNTGGPQWGEKGYFRIQRSMPNYPDAFSLARRYFYPWKRGFNEPKCM</sequence>
<feature type="domain" description="Peptidase C1A papain C-terminal" evidence="1">
    <location>
        <begin position="2"/>
        <end position="27"/>
    </location>
</feature>
<accession>A0A9K3H612</accession>
<name>A0A9K3H612_HELAN</name>
<dbReference type="AlphaFoldDB" id="A0A9K3H612"/>
<protein>
    <submittedName>
        <fullName evidence="2">Zingipain</fullName>
        <ecNumber evidence="2">3.4.22.67</ecNumber>
    </submittedName>
</protein>
<dbReference type="Proteomes" id="UP000215914">
    <property type="component" value="Unassembled WGS sequence"/>
</dbReference>
<dbReference type="Gene3D" id="2.40.50.170">
    <property type="entry name" value="Cysteine proteinases. Chain C"/>
    <property type="match status" value="1"/>
</dbReference>
<reference evidence="2" key="2">
    <citation type="submission" date="2020-06" db="EMBL/GenBank/DDBJ databases">
        <title>Helianthus annuus Genome sequencing and assembly Release 2.</title>
        <authorList>
            <person name="Gouzy J."/>
            <person name="Langlade N."/>
            <person name="Munos S."/>
        </authorList>
    </citation>
    <scope>NUCLEOTIDE SEQUENCE</scope>
    <source>
        <tissue evidence="2">Leaves</tissue>
    </source>
</reference>
<dbReference type="Pfam" id="PF00112">
    <property type="entry name" value="Peptidase_C1"/>
    <property type="match status" value="1"/>
</dbReference>
<evidence type="ECO:0000313" key="2">
    <source>
        <dbReference type="EMBL" id="KAF5767368.1"/>
    </source>
</evidence>
<dbReference type="EC" id="3.4.22.67" evidence="2"/>
<keyword evidence="2" id="KW-0378">Hydrolase</keyword>
<dbReference type="EMBL" id="MNCJ02000329">
    <property type="protein sequence ID" value="KAF5767368.1"/>
    <property type="molecule type" value="Genomic_DNA"/>
</dbReference>
<keyword evidence="3" id="KW-1185">Reference proteome</keyword>
<dbReference type="GO" id="GO:0006508">
    <property type="term" value="P:proteolysis"/>
    <property type="evidence" value="ECO:0007669"/>
    <property type="project" value="InterPro"/>
</dbReference>
<dbReference type="InterPro" id="IPR000668">
    <property type="entry name" value="Peptidase_C1A_C"/>
</dbReference>
<reference evidence="2" key="1">
    <citation type="journal article" date="2017" name="Nature">
        <title>The sunflower genome provides insights into oil metabolism, flowering and Asterid evolution.</title>
        <authorList>
            <person name="Badouin H."/>
            <person name="Gouzy J."/>
            <person name="Grassa C.J."/>
            <person name="Murat F."/>
            <person name="Staton S.E."/>
            <person name="Cottret L."/>
            <person name="Lelandais-Briere C."/>
            <person name="Owens G.L."/>
            <person name="Carrere S."/>
            <person name="Mayjonade B."/>
            <person name="Legrand L."/>
            <person name="Gill N."/>
            <person name="Kane N.C."/>
            <person name="Bowers J.E."/>
            <person name="Hubner S."/>
            <person name="Bellec A."/>
            <person name="Berard A."/>
            <person name="Berges H."/>
            <person name="Blanchet N."/>
            <person name="Boniface M.C."/>
            <person name="Brunel D."/>
            <person name="Catrice O."/>
            <person name="Chaidir N."/>
            <person name="Claudel C."/>
            <person name="Donnadieu C."/>
            <person name="Faraut T."/>
            <person name="Fievet G."/>
            <person name="Helmstetter N."/>
            <person name="King M."/>
            <person name="Knapp S.J."/>
            <person name="Lai Z."/>
            <person name="Le Paslier M.C."/>
            <person name="Lippi Y."/>
            <person name="Lorenzon L."/>
            <person name="Mandel J.R."/>
            <person name="Marage G."/>
            <person name="Marchand G."/>
            <person name="Marquand E."/>
            <person name="Bret-Mestries E."/>
            <person name="Morien E."/>
            <person name="Nambeesan S."/>
            <person name="Nguyen T."/>
            <person name="Pegot-Espagnet P."/>
            <person name="Pouilly N."/>
            <person name="Raftis F."/>
            <person name="Sallet E."/>
            <person name="Schiex T."/>
            <person name="Thomas J."/>
            <person name="Vandecasteele C."/>
            <person name="Vares D."/>
            <person name="Vear F."/>
            <person name="Vautrin S."/>
            <person name="Crespi M."/>
            <person name="Mangin B."/>
            <person name="Burke J.M."/>
            <person name="Salse J."/>
            <person name="Munos S."/>
            <person name="Vincourt P."/>
            <person name="Rieseberg L.H."/>
            <person name="Langlade N.B."/>
        </authorList>
    </citation>
    <scope>NUCLEOTIDE SEQUENCE</scope>
    <source>
        <tissue evidence="2">Leaves</tissue>
    </source>
</reference>
<organism evidence="2 3">
    <name type="scientific">Helianthus annuus</name>
    <name type="common">Common sunflower</name>
    <dbReference type="NCBI Taxonomy" id="4232"/>
    <lineage>
        <taxon>Eukaryota</taxon>
        <taxon>Viridiplantae</taxon>
        <taxon>Streptophyta</taxon>
        <taxon>Embryophyta</taxon>
        <taxon>Tracheophyta</taxon>
        <taxon>Spermatophyta</taxon>
        <taxon>Magnoliopsida</taxon>
        <taxon>eudicotyledons</taxon>
        <taxon>Gunneridae</taxon>
        <taxon>Pentapetalae</taxon>
        <taxon>asterids</taxon>
        <taxon>campanulids</taxon>
        <taxon>Asterales</taxon>
        <taxon>Asteraceae</taxon>
        <taxon>Asteroideae</taxon>
        <taxon>Heliantheae alliance</taxon>
        <taxon>Heliantheae</taxon>
        <taxon>Helianthus</taxon>
    </lineage>
</organism>
<gene>
    <name evidence="2" type="ORF">HanXRQr2_Chr14g0623531</name>
</gene>
<dbReference type="Gramene" id="mRNA:HanXRQr2_Chr14g0623531">
    <property type="protein sequence ID" value="CDS:HanXRQr2_Chr14g0623531.1"/>
    <property type="gene ID" value="HanXRQr2_Chr14g0623531"/>
</dbReference>
<proteinExistence type="predicted"/>
<evidence type="ECO:0000259" key="1">
    <source>
        <dbReference type="Pfam" id="PF00112"/>
    </source>
</evidence>
<evidence type="ECO:0000313" key="3">
    <source>
        <dbReference type="Proteomes" id="UP000215914"/>
    </source>
</evidence>